<dbReference type="Gene3D" id="3.90.550.10">
    <property type="entry name" value="Spore Coat Polysaccharide Biosynthesis Protein SpsA, Chain A"/>
    <property type="match status" value="1"/>
</dbReference>
<dbReference type="EC" id="2.3.1.157" evidence="18"/>
<evidence type="ECO:0000256" key="3">
    <source>
        <dbReference type="ARBA" id="ARBA00007947"/>
    </source>
</evidence>
<feature type="active site" description="Proton acceptor" evidence="18">
    <location>
        <position position="359"/>
    </location>
</feature>
<dbReference type="EMBL" id="CP152276">
    <property type="protein sequence ID" value="XAE43274.1"/>
    <property type="molecule type" value="Genomic_DNA"/>
</dbReference>
<feature type="binding site" evidence="18">
    <location>
        <begin position="23"/>
        <end position="26"/>
    </location>
    <ligand>
        <name>UDP-N-acetyl-alpha-D-glucosamine</name>
        <dbReference type="ChEBI" id="CHEBI:57705"/>
    </ligand>
</feature>
<evidence type="ECO:0000256" key="8">
    <source>
        <dbReference type="ARBA" id="ARBA00022737"/>
    </source>
</evidence>
<feature type="binding site" evidence="18">
    <location>
        <position position="240"/>
    </location>
    <ligand>
        <name>UDP-N-acetyl-alpha-D-glucosamine</name>
        <dbReference type="ChEBI" id="CHEBI:57705"/>
    </ligand>
</feature>
<evidence type="ECO:0000256" key="10">
    <source>
        <dbReference type="ARBA" id="ARBA00022960"/>
    </source>
</evidence>
<feature type="binding site" evidence="18">
    <location>
        <position position="436"/>
    </location>
    <ligand>
        <name>acetyl-CoA</name>
        <dbReference type="ChEBI" id="CHEBI:57288"/>
    </ligand>
</feature>
<evidence type="ECO:0000313" key="21">
    <source>
        <dbReference type="Proteomes" id="UP001449795"/>
    </source>
</evidence>
<comment type="pathway">
    <text evidence="18">Bacterial outer membrane biogenesis; LPS lipid A biosynthesis.</text>
</comment>
<feature type="binding site" evidence="18">
    <location>
        <begin position="90"/>
        <end position="91"/>
    </location>
    <ligand>
        <name>UDP-N-acetyl-alpha-D-glucosamine</name>
        <dbReference type="ChEBI" id="CHEBI:57705"/>
    </ligand>
</feature>
<dbReference type="SUPFAM" id="SSF53448">
    <property type="entry name" value="Nucleotide-diphospho-sugar transferases"/>
    <property type="match status" value="1"/>
</dbReference>
<feature type="binding site" evidence="18">
    <location>
        <position position="168"/>
    </location>
    <ligand>
        <name>UDP-N-acetyl-alpha-D-glucosamine</name>
        <dbReference type="ChEBI" id="CHEBI:57705"/>
    </ligand>
</feature>
<evidence type="ECO:0000256" key="1">
    <source>
        <dbReference type="ARBA" id="ARBA00004496"/>
    </source>
</evidence>
<dbReference type="InterPro" id="IPR001451">
    <property type="entry name" value="Hexapep"/>
</dbReference>
<evidence type="ECO:0000256" key="16">
    <source>
        <dbReference type="ARBA" id="ARBA00048493"/>
    </source>
</evidence>
<dbReference type="InterPro" id="IPR029044">
    <property type="entry name" value="Nucleotide-diphossugar_trans"/>
</dbReference>
<proteinExistence type="inferred from homology"/>
<dbReference type="Proteomes" id="UP001449795">
    <property type="component" value="Chromosome"/>
</dbReference>
<keyword evidence="12 18" id="KW-0511">Multifunctional enzyme</keyword>
<comment type="cofactor">
    <cofactor evidence="18">
        <name>Mg(2+)</name>
        <dbReference type="ChEBI" id="CHEBI:18420"/>
    </cofactor>
    <text evidence="18">Binds 1 Mg(2+) ion per subunit.</text>
</comment>
<feature type="binding site" evidence="18">
    <location>
        <begin position="382"/>
        <end position="383"/>
    </location>
    <ligand>
        <name>acetyl-CoA</name>
        <dbReference type="ChEBI" id="CHEBI:57288"/>
    </ligand>
</feature>
<keyword evidence="7 18" id="KW-0479">Metal-binding</keyword>
<dbReference type="InterPro" id="IPR038009">
    <property type="entry name" value="GlmU_C_LbH"/>
</dbReference>
<dbReference type="InterPro" id="IPR018357">
    <property type="entry name" value="Hexapep_transf_CS"/>
</dbReference>
<feature type="binding site" evidence="18">
    <location>
        <position position="85"/>
    </location>
    <ligand>
        <name>UDP-N-acetyl-alpha-D-glucosamine</name>
        <dbReference type="ChEBI" id="CHEBI:57705"/>
    </ligand>
</feature>
<evidence type="ECO:0000256" key="5">
    <source>
        <dbReference type="ARBA" id="ARBA00022679"/>
    </source>
</evidence>
<dbReference type="PANTHER" id="PTHR43584:SF3">
    <property type="entry name" value="BIFUNCTIONAL PROTEIN GLMU"/>
    <property type="match status" value="1"/>
</dbReference>
<feature type="binding site" evidence="18">
    <location>
        <position position="329"/>
    </location>
    <ligand>
        <name>UDP-N-acetyl-alpha-D-glucosamine</name>
        <dbReference type="ChEBI" id="CHEBI:57705"/>
    </ligand>
</feature>
<feature type="region of interest" description="Linker" evidence="18">
    <location>
        <begin position="243"/>
        <end position="263"/>
    </location>
</feature>
<evidence type="ECO:0000256" key="6">
    <source>
        <dbReference type="ARBA" id="ARBA00022695"/>
    </source>
</evidence>
<feature type="binding site" evidence="18">
    <location>
        <position position="419"/>
    </location>
    <ligand>
        <name>acetyl-CoA</name>
        <dbReference type="ChEBI" id="CHEBI:57288"/>
    </ligand>
</feature>
<keyword evidence="14 18" id="KW-0961">Cell wall biogenesis/degradation</keyword>
<dbReference type="Pfam" id="PF12804">
    <property type="entry name" value="NTP_transf_3"/>
    <property type="match status" value="1"/>
</dbReference>
<dbReference type="CDD" id="cd02540">
    <property type="entry name" value="GT2_GlmU_N_bac"/>
    <property type="match status" value="1"/>
</dbReference>
<keyword evidence="4 18" id="KW-0963">Cytoplasm</keyword>
<dbReference type="NCBIfam" id="TIGR01173">
    <property type="entry name" value="glmU"/>
    <property type="match status" value="1"/>
</dbReference>
<evidence type="ECO:0000259" key="19">
    <source>
        <dbReference type="Pfam" id="PF12804"/>
    </source>
</evidence>
<comment type="subunit">
    <text evidence="18">Homotrimer.</text>
</comment>
<evidence type="ECO:0000256" key="13">
    <source>
        <dbReference type="ARBA" id="ARBA00023315"/>
    </source>
</evidence>
<evidence type="ECO:0000256" key="15">
    <source>
        <dbReference type="ARBA" id="ARBA00048247"/>
    </source>
</evidence>
<feature type="binding site" evidence="18">
    <location>
        <position position="183"/>
    </location>
    <ligand>
        <name>UDP-N-acetyl-alpha-D-glucosamine</name>
        <dbReference type="ChEBI" id="CHEBI:57705"/>
    </ligand>
</feature>
<dbReference type="SUPFAM" id="SSF51161">
    <property type="entry name" value="Trimeric LpxA-like enzymes"/>
    <property type="match status" value="1"/>
</dbReference>
<feature type="domain" description="MobA-like NTP transferase" evidence="19">
    <location>
        <begin position="20"/>
        <end position="138"/>
    </location>
</feature>
<feature type="binding site" evidence="18">
    <location>
        <position position="347"/>
    </location>
    <ligand>
        <name>UDP-N-acetyl-alpha-D-glucosamine</name>
        <dbReference type="ChEBI" id="CHEBI:57705"/>
    </ligand>
</feature>
<dbReference type="CDD" id="cd03353">
    <property type="entry name" value="LbH_GlmU_C"/>
    <property type="match status" value="1"/>
</dbReference>
<dbReference type="RefSeq" id="WP_342628779.1">
    <property type="nucleotide sequence ID" value="NZ_CP152276.1"/>
</dbReference>
<feature type="binding site" evidence="18">
    <location>
        <begin position="111"/>
        <end position="113"/>
    </location>
    <ligand>
        <name>UDP-N-acetyl-alpha-D-glucosamine</name>
        <dbReference type="ChEBI" id="CHEBI:57705"/>
    </ligand>
</feature>
<comment type="pathway">
    <text evidence="18">Nucleotide-sugar biosynthesis; UDP-N-acetyl-alpha-D-glucosamine biosynthesis; N-acetyl-alpha-D-glucosamine 1-phosphate from alpha-D-glucosamine 6-phosphate (route II): step 2/2.</text>
</comment>
<comment type="similarity">
    <text evidence="2 18">In the C-terminal section; belongs to the transferase hexapeptide repeat family.</text>
</comment>
<comment type="subcellular location">
    <subcellularLocation>
        <location evidence="1 18">Cytoplasm</location>
    </subcellularLocation>
</comment>
<reference evidence="20 21" key="1">
    <citation type="submission" date="2024-04" db="EMBL/GenBank/DDBJ databases">
        <title>Complete genome sequence of Nguyenibacter vanlangesis HBCM-1154, a strain capable of nitrogen fixation, IAA production, and phosphorus solubilization isolated from sugarcane soil.</title>
        <authorList>
            <person name="MY HANH P."/>
        </authorList>
    </citation>
    <scope>NUCLEOTIDE SEQUENCE [LARGE SCALE GENOMIC DNA]</scope>
    <source>
        <strain evidence="20 21">HBCM 1154</strain>
    </source>
</reference>
<feature type="binding site" evidence="18">
    <location>
        <position position="401"/>
    </location>
    <ligand>
        <name>acetyl-CoA</name>
        <dbReference type="ChEBI" id="CHEBI:57288"/>
    </ligand>
</feature>
<accession>A0ABZ3D651</accession>
<dbReference type="EC" id="2.7.7.23" evidence="18"/>
<dbReference type="InterPro" id="IPR005882">
    <property type="entry name" value="Bifunctional_GlmU"/>
</dbReference>
<protein>
    <recommendedName>
        <fullName evidence="18">Bifunctional protein GlmU</fullName>
    </recommendedName>
    <domain>
        <recommendedName>
            <fullName evidence="18">UDP-N-acetylglucosamine pyrophosphorylase</fullName>
            <ecNumber evidence="18">2.7.7.23</ecNumber>
        </recommendedName>
        <alternativeName>
            <fullName evidence="18">N-acetylglucosamine-1-phosphate uridyltransferase</fullName>
        </alternativeName>
    </domain>
    <domain>
        <recommendedName>
            <fullName evidence="18">Glucosamine-1-phosphate N-acetyltransferase</fullName>
            <ecNumber evidence="18">2.3.1.157</ecNumber>
        </recommendedName>
    </domain>
</protein>
<keyword evidence="6 18" id="KW-0548">Nucleotidyltransferase</keyword>
<keyword evidence="13 18" id="KW-0012">Acyltransferase</keyword>
<dbReference type="GO" id="GO:0003977">
    <property type="term" value="F:UDP-N-acetylglucosamine diphosphorylase activity"/>
    <property type="evidence" value="ECO:0007669"/>
    <property type="project" value="UniProtKB-EC"/>
</dbReference>
<evidence type="ECO:0000256" key="12">
    <source>
        <dbReference type="ARBA" id="ARBA00023268"/>
    </source>
</evidence>
<feature type="binding site" evidence="18">
    <location>
        <position position="373"/>
    </location>
    <ligand>
        <name>UDP-N-acetyl-alpha-D-glucosamine</name>
        <dbReference type="ChEBI" id="CHEBI:57705"/>
    </ligand>
</feature>
<comment type="catalytic activity">
    <reaction evidence="15 18">
        <text>alpha-D-glucosamine 1-phosphate + acetyl-CoA = N-acetyl-alpha-D-glucosamine 1-phosphate + CoA + H(+)</text>
        <dbReference type="Rhea" id="RHEA:13725"/>
        <dbReference type="ChEBI" id="CHEBI:15378"/>
        <dbReference type="ChEBI" id="CHEBI:57287"/>
        <dbReference type="ChEBI" id="CHEBI:57288"/>
        <dbReference type="ChEBI" id="CHEBI:57776"/>
        <dbReference type="ChEBI" id="CHEBI:58516"/>
        <dbReference type="EC" id="2.3.1.157"/>
    </reaction>
</comment>
<dbReference type="InterPro" id="IPR050065">
    <property type="entry name" value="GlmU-like"/>
</dbReference>
<feature type="region of interest" description="Pyrophosphorylase" evidence="18">
    <location>
        <begin position="1"/>
        <end position="242"/>
    </location>
</feature>
<dbReference type="InterPro" id="IPR025877">
    <property type="entry name" value="MobA-like_NTP_Trfase"/>
</dbReference>
<organism evidence="20 21">
    <name type="scientific">Nguyenibacter vanlangensis</name>
    <dbReference type="NCBI Taxonomy" id="1216886"/>
    <lineage>
        <taxon>Bacteria</taxon>
        <taxon>Pseudomonadati</taxon>
        <taxon>Pseudomonadota</taxon>
        <taxon>Alphaproteobacteria</taxon>
        <taxon>Acetobacterales</taxon>
        <taxon>Acetobacteraceae</taxon>
        <taxon>Nguyenibacter</taxon>
    </lineage>
</organism>
<keyword evidence="21" id="KW-1185">Reference proteome</keyword>
<sequence length="461" mass="47808">MTDSAPAAAPPPAAHRPATAVILAAGLGTRMKSDWPKVMHPLAGRPMLRYLIDNAAQVFDRIVVVIGPGMEQVAALAAPHATVIQHDRLGTAHAALQAADLFGTGDVAVLYGDNPLITADSMRRLLACRRQDGAGLALMALRPAYPGRYGRVVTDDGTDGGLVQRIVEWADASDAERAVTLCNAGVLCAGAETFRGWLRAVRNDNAKGEYYLGDVVAMAVADGRQVRAVMAPEDELRGINSRAELALAEASVQRRLRHAAMAAGVTLVAPDTVFLAADTVLEPDVVVQPHVVFGPGVTVRRGVEIRAFSHLEGCVVEPDAVIGPYARLRPGAEIGTGAHVGNFVEIKAASLGAGAKANHLTYLGDAAIGAGTNVGAGTVTCNYDGVFKHRTTIGAGCFIGSDAILVAPVTIGDGALIAAGSVITQDVPADAMGIGRARQANKEGRAATLRAALDKKKKEQG</sequence>
<evidence type="ECO:0000256" key="4">
    <source>
        <dbReference type="ARBA" id="ARBA00022490"/>
    </source>
</evidence>
<dbReference type="Pfam" id="PF00132">
    <property type="entry name" value="Hexapep"/>
    <property type="match status" value="2"/>
</dbReference>
<feature type="binding site" evidence="18">
    <location>
        <position position="150"/>
    </location>
    <ligand>
        <name>UDP-N-acetyl-alpha-D-glucosamine</name>
        <dbReference type="ChEBI" id="CHEBI:57705"/>
    </ligand>
</feature>
<keyword evidence="11 18" id="KW-0573">Peptidoglycan synthesis</keyword>
<evidence type="ECO:0000256" key="7">
    <source>
        <dbReference type="ARBA" id="ARBA00022723"/>
    </source>
</evidence>
<comment type="similarity">
    <text evidence="3 18">In the N-terminal section; belongs to the N-acetylglucosamine-1-phosphate uridyltransferase family.</text>
</comment>
<comment type="pathway">
    <text evidence="18">Nucleotide-sugar biosynthesis; UDP-N-acetyl-alpha-D-glucosamine biosynthesis; UDP-N-acetyl-alpha-D-glucosamine from N-acetyl-alpha-D-glucosamine 1-phosphate: step 1/1.</text>
</comment>
<evidence type="ECO:0000256" key="14">
    <source>
        <dbReference type="ARBA" id="ARBA00023316"/>
    </source>
</evidence>
<name>A0ABZ3D651_9PROT</name>
<dbReference type="NCBIfam" id="NF010933">
    <property type="entry name" value="PRK14353.1"/>
    <property type="match status" value="1"/>
</dbReference>
<evidence type="ECO:0000256" key="2">
    <source>
        <dbReference type="ARBA" id="ARBA00007707"/>
    </source>
</evidence>
<feature type="binding site" evidence="18">
    <location>
        <position position="113"/>
    </location>
    <ligand>
        <name>Mg(2+)</name>
        <dbReference type="ChEBI" id="CHEBI:18420"/>
    </ligand>
</feature>
<gene>
    <name evidence="18 20" type="primary">glmU</name>
    <name evidence="20" type="ORF">AAC691_02050</name>
</gene>
<feature type="binding site" evidence="18">
    <location>
        <position position="240"/>
    </location>
    <ligand>
        <name>Mg(2+)</name>
        <dbReference type="ChEBI" id="CHEBI:18420"/>
    </ligand>
</feature>
<comment type="catalytic activity">
    <reaction evidence="16 18">
        <text>N-acetyl-alpha-D-glucosamine 1-phosphate + UTP + H(+) = UDP-N-acetyl-alpha-D-glucosamine + diphosphate</text>
        <dbReference type="Rhea" id="RHEA:13509"/>
        <dbReference type="ChEBI" id="CHEBI:15378"/>
        <dbReference type="ChEBI" id="CHEBI:33019"/>
        <dbReference type="ChEBI" id="CHEBI:46398"/>
        <dbReference type="ChEBI" id="CHEBI:57705"/>
        <dbReference type="ChEBI" id="CHEBI:57776"/>
        <dbReference type="EC" id="2.7.7.23"/>
    </reaction>
</comment>
<feature type="binding site" evidence="18">
    <location>
        <position position="37"/>
    </location>
    <ligand>
        <name>UDP-N-acetyl-alpha-D-glucosamine</name>
        <dbReference type="ChEBI" id="CHEBI:57705"/>
    </ligand>
</feature>
<keyword evidence="8 18" id="KW-0677">Repeat</keyword>
<dbReference type="PROSITE" id="PS00101">
    <property type="entry name" value="HEXAPEP_TRANSFERASES"/>
    <property type="match status" value="1"/>
</dbReference>
<comment type="function">
    <text evidence="17 18">Catalyzes the last two sequential reactions in the de novo biosynthetic pathway for UDP-N-acetylglucosamine (UDP-GlcNAc). The C-terminal domain catalyzes the transfer of acetyl group from acetyl coenzyme A to glucosamine-1-phosphate (GlcN-1-P) to produce N-acetylglucosamine-1-phosphate (GlcNAc-1-P), which is converted into UDP-GlcNAc by the transfer of uridine 5-monophosphate (from uridine 5-triphosphate), a reaction catalyzed by the N-terminal domain.</text>
</comment>
<evidence type="ECO:0000256" key="17">
    <source>
        <dbReference type="ARBA" id="ARBA00049628"/>
    </source>
</evidence>
<evidence type="ECO:0000313" key="20">
    <source>
        <dbReference type="EMBL" id="XAE43274.1"/>
    </source>
</evidence>
<keyword evidence="5 18" id="KW-0808">Transferase</keyword>
<keyword evidence="10 18" id="KW-0133">Cell shape</keyword>
<feature type="region of interest" description="N-acetyltransferase" evidence="18">
    <location>
        <begin position="264"/>
        <end position="461"/>
    </location>
</feature>
<dbReference type="PANTHER" id="PTHR43584">
    <property type="entry name" value="NUCLEOTIDYL TRANSFERASE"/>
    <property type="match status" value="1"/>
</dbReference>
<evidence type="ECO:0000256" key="18">
    <source>
        <dbReference type="HAMAP-Rule" id="MF_01631"/>
    </source>
</evidence>
<dbReference type="Gene3D" id="2.160.10.10">
    <property type="entry name" value="Hexapeptide repeat proteins"/>
    <property type="match status" value="1"/>
</dbReference>
<feature type="binding site" evidence="18">
    <location>
        <position position="376"/>
    </location>
    <ligand>
        <name>acetyl-CoA</name>
        <dbReference type="ChEBI" id="CHEBI:57288"/>
    </ligand>
</feature>
<dbReference type="HAMAP" id="MF_01631">
    <property type="entry name" value="GlmU"/>
    <property type="match status" value="1"/>
</dbReference>
<keyword evidence="9 18" id="KW-0460">Magnesium</keyword>
<evidence type="ECO:0000256" key="9">
    <source>
        <dbReference type="ARBA" id="ARBA00022842"/>
    </source>
</evidence>
<feature type="binding site" evidence="18">
    <location>
        <position position="362"/>
    </location>
    <ligand>
        <name>UDP-N-acetyl-alpha-D-glucosamine</name>
        <dbReference type="ChEBI" id="CHEBI:57705"/>
    </ligand>
</feature>
<evidence type="ECO:0000256" key="11">
    <source>
        <dbReference type="ARBA" id="ARBA00022984"/>
    </source>
</evidence>
<dbReference type="InterPro" id="IPR011004">
    <property type="entry name" value="Trimer_LpxA-like_sf"/>
</dbReference>